<evidence type="ECO:0000313" key="1">
    <source>
        <dbReference type="EMBL" id="CUV03451.1"/>
    </source>
</evidence>
<proteinExistence type="predicted"/>
<reference evidence="1" key="1">
    <citation type="submission" date="2015-10" db="EMBL/GenBank/DDBJ databases">
        <authorList>
            <person name="Gilbert D.G."/>
        </authorList>
    </citation>
    <scope>NUCLEOTIDE SEQUENCE</scope>
</reference>
<dbReference type="AlphaFoldDB" id="A0A160VB58"/>
<dbReference type="EMBL" id="FAXA01000422">
    <property type="protein sequence ID" value="CUV03451.1"/>
    <property type="molecule type" value="Genomic_DNA"/>
</dbReference>
<organism evidence="1">
    <name type="scientific">hydrothermal vent metagenome</name>
    <dbReference type="NCBI Taxonomy" id="652676"/>
    <lineage>
        <taxon>unclassified sequences</taxon>
        <taxon>metagenomes</taxon>
        <taxon>ecological metagenomes</taxon>
    </lineage>
</organism>
<accession>A0A160VB58</accession>
<name>A0A160VB58_9ZZZZ</name>
<gene>
    <name evidence="1" type="ORF">MGWOODY_Clf210</name>
</gene>
<sequence>MFFLRAIFNNSYNDSYDLTCEICGCSMIEQKCKIKCPNCGFTRDCSDP</sequence>
<protein>
    <submittedName>
        <fullName evidence="1">Uncharacterized protein</fullName>
    </submittedName>
</protein>